<evidence type="ECO:0000256" key="2">
    <source>
        <dbReference type="SAM" id="MobiDB-lite"/>
    </source>
</evidence>
<keyword evidence="4" id="KW-1185">Reference proteome</keyword>
<evidence type="ECO:0000313" key="4">
    <source>
        <dbReference type="Proteomes" id="UP000281955"/>
    </source>
</evidence>
<sequence length="506" mass="55263">MTGHERADATPPPAARRPRGRPRATGTKLCARCQRLAPKIAARWPDGPVCYACFSTAARTRGTCTACHAERLVPGLDAEGRRLCVECAGITTPLRCTRCGTEEELYRKGACARCALRDDLAALLPPTSPTGARLADALAAAARPQSTIIWLRNPAVRDLLARIGALTEPLTSELLDGLGDGRHVQHLRGVLEHHQLLGRRDPDLAAFERWLQRRLDSVDDARHRQLLQQFATWHHLRRIRPAADAGRDVHGGVHTAKQEITQAGNLLAWLEASGQTLATCPQTNLDRWLADGTTTRYTARTFVVWAAGRGLTNLTIPHRAARSTRSLGQEQRVAWIRILLTDEVETTDYRLAGLLLLLYAQPLTKIAALRVADVVDRDSELRLRLGSDLAPVPEPFADLLRQHLAARPNLRHGPETPWLFPSTTPGRHLSANGIMERVRDLGINLLGARNAALRDFVTQAPAPVVAAMLGYSNQVTAHHASLAGTNMGAYASTVAGRPRSAVTLSR</sequence>
<dbReference type="InParanoid" id="A0A420XV10"/>
<name>A0A420XV10_9ACTN</name>
<dbReference type="InterPro" id="IPR011010">
    <property type="entry name" value="DNA_brk_join_enz"/>
</dbReference>
<dbReference type="GO" id="GO:0003677">
    <property type="term" value="F:DNA binding"/>
    <property type="evidence" value="ECO:0007669"/>
    <property type="project" value="InterPro"/>
</dbReference>
<accession>A0A420XV10</accession>
<dbReference type="EMBL" id="RBWV01000006">
    <property type="protein sequence ID" value="RKS80580.1"/>
    <property type="molecule type" value="Genomic_DNA"/>
</dbReference>
<keyword evidence="1" id="KW-0233">DNA recombination</keyword>
<dbReference type="SUPFAM" id="SSF56349">
    <property type="entry name" value="DNA breaking-rejoining enzymes"/>
    <property type="match status" value="1"/>
</dbReference>
<evidence type="ECO:0008006" key="5">
    <source>
        <dbReference type="Google" id="ProtNLM"/>
    </source>
</evidence>
<organism evidence="3 4">
    <name type="scientific">Motilibacter peucedani</name>
    <dbReference type="NCBI Taxonomy" id="598650"/>
    <lineage>
        <taxon>Bacteria</taxon>
        <taxon>Bacillati</taxon>
        <taxon>Actinomycetota</taxon>
        <taxon>Actinomycetes</taxon>
        <taxon>Motilibacterales</taxon>
        <taxon>Motilibacteraceae</taxon>
        <taxon>Motilibacter</taxon>
    </lineage>
</organism>
<reference evidence="3 4" key="1">
    <citation type="submission" date="2018-10" db="EMBL/GenBank/DDBJ databases">
        <title>Genomic Encyclopedia of Archaeal and Bacterial Type Strains, Phase II (KMG-II): from individual species to whole genera.</title>
        <authorList>
            <person name="Goeker M."/>
        </authorList>
    </citation>
    <scope>NUCLEOTIDE SEQUENCE [LARGE SCALE GENOMIC DNA]</scope>
    <source>
        <strain evidence="3 4">RP-AC37</strain>
    </source>
</reference>
<comment type="caution">
    <text evidence="3">The sequence shown here is derived from an EMBL/GenBank/DDBJ whole genome shotgun (WGS) entry which is preliminary data.</text>
</comment>
<dbReference type="GO" id="GO:0015074">
    <property type="term" value="P:DNA integration"/>
    <property type="evidence" value="ECO:0007669"/>
    <property type="project" value="InterPro"/>
</dbReference>
<feature type="region of interest" description="Disordered" evidence="2">
    <location>
        <begin position="1"/>
        <end position="25"/>
    </location>
</feature>
<dbReference type="Gene3D" id="1.10.443.10">
    <property type="entry name" value="Intergrase catalytic core"/>
    <property type="match status" value="1"/>
</dbReference>
<dbReference type="AlphaFoldDB" id="A0A420XV10"/>
<protein>
    <recommendedName>
        <fullName evidence="5">Site-specific recombinase XerD</fullName>
    </recommendedName>
</protein>
<evidence type="ECO:0000256" key="1">
    <source>
        <dbReference type="ARBA" id="ARBA00023172"/>
    </source>
</evidence>
<dbReference type="InterPro" id="IPR013762">
    <property type="entry name" value="Integrase-like_cat_sf"/>
</dbReference>
<gene>
    <name evidence="3" type="ORF">CLV35_0303</name>
</gene>
<dbReference type="Proteomes" id="UP000281955">
    <property type="component" value="Unassembled WGS sequence"/>
</dbReference>
<evidence type="ECO:0000313" key="3">
    <source>
        <dbReference type="EMBL" id="RKS80580.1"/>
    </source>
</evidence>
<dbReference type="GO" id="GO:0006310">
    <property type="term" value="P:DNA recombination"/>
    <property type="evidence" value="ECO:0007669"/>
    <property type="project" value="UniProtKB-KW"/>
</dbReference>
<proteinExistence type="predicted"/>